<evidence type="ECO:0000256" key="1">
    <source>
        <dbReference type="SAM" id="MobiDB-lite"/>
    </source>
</evidence>
<feature type="compositionally biased region" description="Acidic residues" evidence="1">
    <location>
        <begin position="195"/>
        <end position="209"/>
    </location>
</feature>
<evidence type="ECO:0000313" key="3">
    <source>
        <dbReference type="Proteomes" id="UP001221413"/>
    </source>
</evidence>
<comment type="caution">
    <text evidence="2">The sequence shown here is derived from an EMBL/GenBank/DDBJ whole genome shotgun (WGS) entry which is preliminary data.</text>
</comment>
<keyword evidence="3" id="KW-1185">Reference proteome</keyword>
<sequence>MALCMEPRSEPHGHGIMANGYPGYPHYDNVFDGDFYKCLCEDLAKELDFPDQTDLRKISQLQLFGSSWETDPYKKLLIRCLDHSLPKMRVEPMTPRTRGASIDDDATGIMVGSDDFALEASSVPINPPPSPALCPVGYPSSSTGRDVSSLLDIDSGMFIDGPLDENMLSMQGVEQTGWKRPPLSSQSHLPSPPDSGDEGDDRGDGDDDNDAHIYYGLSASEIAEARRLRRQQQQLQQQQLSVHYHRRIASTGLLATVVAGDGSIMWHFKEFS</sequence>
<accession>A0AAD6IQA6</accession>
<proteinExistence type="predicted"/>
<dbReference type="Proteomes" id="UP001221413">
    <property type="component" value="Unassembled WGS sequence"/>
</dbReference>
<protein>
    <submittedName>
        <fullName evidence="2">Uncharacterized protein</fullName>
    </submittedName>
</protein>
<dbReference type="EMBL" id="JAQGDS010000019">
    <property type="protein sequence ID" value="KAJ6255844.1"/>
    <property type="molecule type" value="Genomic_DNA"/>
</dbReference>
<reference evidence="2" key="1">
    <citation type="submission" date="2023-01" db="EMBL/GenBank/DDBJ databases">
        <title>The chitinases involved in constricting ring structure development in the nematode-trapping fungus Drechslerella dactyloides.</title>
        <authorList>
            <person name="Wang R."/>
            <person name="Zhang L."/>
            <person name="Tang P."/>
            <person name="Li S."/>
            <person name="Liang L."/>
        </authorList>
    </citation>
    <scope>NUCLEOTIDE SEQUENCE</scope>
    <source>
        <strain evidence="2">YMF1.00031</strain>
    </source>
</reference>
<gene>
    <name evidence="2" type="ORF">Dda_9454</name>
</gene>
<evidence type="ECO:0000313" key="2">
    <source>
        <dbReference type="EMBL" id="KAJ6255844.1"/>
    </source>
</evidence>
<organism evidence="2 3">
    <name type="scientific">Drechslerella dactyloides</name>
    <name type="common">Nematode-trapping fungus</name>
    <name type="synonym">Arthrobotrys dactyloides</name>
    <dbReference type="NCBI Taxonomy" id="74499"/>
    <lineage>
        <taxon>Eukaryota</taxon>
        <taxon>Fungi</taxon>
        <taxon>Dikarya</taxon>
        <taxon>Ascomycota</taxon>
        <taxon>Pezizomycotina</taxon>
        <taxon>Orbiliomycetes</taxon>
        <taxon>Orbiliales</taxon>
        <taxon>Orbiliaceae</taxon>
        <taxon>Drechslerella</taxon>
    </lineage>
</organism>
<name>A0AAD6IQA6_DREDA</name>
<dbReference type="AlphaFoldDB" id="A0AAD6IQA6"/>
<feature type="region of interest" description="Disordered" evidence="1">
    <location>
        <begin position="174"/>
        <end position="212"/>
    </location>
</feature>